<dbReference type="InterPro" id="IPR005269">
    <property type="entry name" value="LOG"/>
</dbReference>
<comment type="caution">
    <text evidence="3">The sequence shown here is derived from an EMBL/GenBank/DDBJ whole genome shotgun (WGS) entry which is preliminary data.</text>
</comment>
<dbReference type="EC" id="3.2.2.n1" evidence="2"/>
<organism evidence="3 4">
    <name type="scientific">Nocardioides panacisoli</name>
    <dbReference type="NCBI Taxonomy" id="627624"/>
    <lineage>
        <taxon>Bacteria</taxon>
        <taxon>Bacillati</taxon>
        <taxon>Actinomycetota</taxon>
        <taxon>Actinomycetes</taxon>
        <taxon>Propionibacteriales</taxon>
        <taxon>Nocardioidaceae</taxon>
        <taxon>Nocardioides</taxon>
    </lineage>
</organism>
<protein>
    <recommendedName>
        <fullName evidence="2">Cytokinin riboside 5'-monophosphate phosphoribohydrolase</fullName>
        <ecNumber evidence="2">3.2.2.n1</ecNumber>
    </recommendedName>
</protein>
<dbReference type="NCBIfam" id="TIGR00730">
    <property type="entry name" value="Rossman fold protein, TIGR00730 family"/>
    <property type="match status" value="1"/>
</dbReference>
<evidence type="ECO:0000256" key="2">
    <source>
        <dbReference type="RuleBase" id="RU363015"/>
    </source>
</evidence>
<keyword evidence="2" id="KW-0203">Cytokinin biosynthesis</keyword>
<gene>
    <name evidence="3" type="ORF">GCM10022242_22470</name>
</gene>
<comment type="catalytic activity">
    <reaction evidence="2">
        <text>N(6)-(dimethylallyl)adenosine 5'-phosphate + H2O = N(6)-dimethylallyladenine + D-ribose 5-phosphate</text>
        <dbReference type="Rhea" id="RHEA:48560"/>
        <dbReference type="ChEBI" id="CHEBI:15377"/>
        <dbReference type="ChEBI" id="CHEBI:17660"/>
        <dbReference type="ChEBI" id="CHEBI:57526"/>
        <dbReference type="ChEBI" id="CHEBI:78346"/>
        <dbReference type="EC" id="3.2.2.n1"/>
    </reaction>
</comment>
<comment type="similarity">
    <text evidence="1 2">Belongs to the LOG family.</text>
</comment>
<dbReference type="Gene3D" id="3.40.50.450">
    <property type="match status" value="1"/>
</dbReference>
<proteinExistence type="inferred from homology"/>
<dbReference type="EMBL" id="BAABAH010000006">
    <property type="protein sequence ID" value="GAA3820294.1"/>
    <property type="molecule type" value="Genomic_DNA"/>
</dbReference>
<name>A0ABP7IK07_9ACTN</name>
<sequence length="188" mass="20114">MAGGITRLGVFLGSSEGTDPRFAVSAYEVGRGLAGRGVELVYGGGGSGLMGRLSQGVLDAGGHVYGVIPRFMVEREWGRLHEAGVEMHVVDTMHQRKARMAERAQAFLALPGGLGTLEELFEVWTWQTLALHAKPVGLLNTAAYWDPLVAMLHRVVDNGFMARATVDGLVVAEDLDDALDGLAARLRS</sequence>
<evidence type="ECO:0000313" key="3">
    <source>
        <dbReference type="EMBL" id="GAA3820294.1"/>
    </source>
</evidence>
<dbReference type="RefSeq" id="WP_344775370.1">
    <property type="nucleotide sequence ID" value="NZ_BAABAH010000006.1"/>
</dbReference>
<accession>A0ABP7IK07</accession>
<dbReference type="PANTHER" id="PTHR31223">
    <property type="entry name" value="LOG FAMILY PROTEIN YJL055W"/>
    <property type="match status" value="1"/>
</dbReference>
<comment type="catalytic activity">
    <reaction evidence="2">
        <text>9-ribosyl-trans-zeatin 5'-phosphate + H2O = trans-zeatin + D-ribose 5-phosphate</text>
        <dbReference type="Rhea" id="RHEA:48564"/>
        <dbReference type="ChEBI" id="CHEBI:15377"/>
        <dbReference type="ChEBI" id="CHEBI:16522"/>
        <dbReference type="ChEBI" id="CHEBI:78346"/>
        <dbReference type="ChEBI" id="CHEBI:87947"/>
        <dbReference type="EC" id="3.2.2.n1"/>
    </reaction>
</comment>
<dbReference type="PANTHER" id="PTHR31223:SF70">
    <property type="entry name" value="LOG FAMILY PROTEIN YJL055W"/>
    <property type="match status" value="1"/>
</dbReference>
<dbReference type="InterPro" id="IPR031100">
    <property type="entry name" value="LOG_fam"/>
</dbReference>
<reference evidence="4" key="1">
    <citation type="journal article" date="2019" name="Int. J. Syst. Evol. Microbiol.">
        <title>The Global Catalogue of Microorganisms (GCM) 10K type strain sequencing project: providing services to taxonomists for standard genome sequencing and annotation.</title>
        <authorList>
            <consortium name="The Broad Institute Genomics Platform"/>
            <consortium name="The Broad Institute Genome Sequencing Center for Infectious Disease"/>
            <person name="Wu L."/>
            <person name="Ma J."/>
        </authorList>
    </citation>
    <scope>NUCLEOTIDE SEQUENCE [LARGE SCALE GENOMIC DNA]</scope>
    <source>
        <strain evidence="4">JCM 16953</strain>
    </source>
</reference>
<evidence type="ECO:0000256" key="1">
    <source>
        <dbReference type="ARBA" id="ARBA00006763"/>
    </source>
</evidence>
<evidence type="ECO:0000313" key="4">
    <source>
        <dbReference type="Proteomes" id="UP001501821"/>
    </source>
</evidence>
<dbReference type="SUPFAM" id="SSF102405">
    <property type="entry name" value="MCP/YpsA-like"/>
    <property type="match status" value="1"/>
</dbReference>
<dbReference type="Pfam" id="PF03641">
    <property type="entry name" value="Lysine_decarbox"/>
    <property type="match status" value="1"/>
</dbReference>
<keyword evidence="2" id="KW-0378">Hydrolase</keyword>
<dbReference type="Proteomes" id="UP001501821">
    <property type="component" value="Unassembled WGS sequence"/>
</dbReference>
<keyword evidence="4" id="KW-1185">Reference proteome</keyword>